<dbReference type="Proteomes" id="UP000187406">
    <property type="component" value="Unassembled WGS sequence"/>
</dbReference>
<sequence length="188" mass="21072">MTPHGEAIINGGTHTRTETLSRPPRLSNDTIHRTISDNPFELNKQEIQDLKLLPPISEVEDAKCECCDMHEECTPESIDRVRSKFSGKWICGLCAEAVKDEIEKNGGKKDEALSSHMSACSRFNKFNRAYPVLFQAEAMRELLRRSSKRCIRTKSLSPRDKPGQKKAVIARSSSCIPAITKEINDIAS</sequence>
<dbReference type="PANTHER" id="PTHR33108:SF79">
    <property type="entry name" value="CASP-LIKE PROTEIN (DUF1677)"/>
    <property type="match status" value="1"/>
</dbReference>
<dbReference type="STRING" id="3775.A0A1Q3DB84"/>
<dbReference type="OrthoDB" id="673856at2759"/>
<feature type="region of interest" description="Disordered" evidence="1">
    <location>
        <begin position="1"/>
        <end position="32"/>
    </location>
</feature>
<dbReference type="InterPro" id="IPR012876">
    <property type="entry name" value="DUF1677_pln"/>
</dbReference>
<reference evidence="3" key="1">
    <citation type="submission" date="2016-04" db="EMBL/GenBank/DDBJ databases">
        <title>Cephalotus genome sequencing.</title>
        <authorList>
            <person name="Fukushima K."/>
            <person name="Hasebe M."/>
            <person name="Fang X."/>
        </authorList>
    </citation>
    <scope>NUCLEOTIDE SEQUENCE [LARGE SCALE GENOMIC DNA]</scope>
    <source>
        <strain evidence="3">cv. St1</strain>
    </source>
</reference>
<dbReference type="AlphaFoldDB" id="A0A1Q3DB84"/>
<protein>
    <submittedName>
        <fullName evidence="2">DUF1677 domain-containing protein</fullName>
    </submittedName>
</protein>
<name>A0A1Q3DB84_CEPFO</name>
<comment type="caution">
    <text evidence="2">The sequence shown here is derived from an EMBL/GenBank/DDBJ whole genome shotgun (WGS) entry which is preliminary data.</text>
</comment>
<evidence type="ECO:0000313" key="2">
    <source>
        <dbReference type="EMBL" id="GAV89689.1"/>
    </source>
</evidence>
<dbReference type="EMBL" id="BDDD01005671">
    <property type="protein sequence ID" value="GAV89689.1"/>
    <property type="molecule type" value="Genomic_DNA"/>
</dbReference>
<dbReference type="Pfam" id="PF07911">
    <property type="entry name" value="DUF1677"/>
    <property type="match status" value="1"/>
</dbReference>
<organism evidence="2 3">
    <name type="scientific">Cephalotus follicularis</name>
    <name type="common">Albany pitcher plant</name>
    <dbReference type="NCBI Taxonomy" id="3775"/>
    <lineage>
        <taxon>Eukaryota</taxon>
        <taxon>Viridiplantae</taxon>
        <taxon>Streptophyta</taxon>
        <taxon>Embryophyta</taxon>
        <taxon>Tracheophyta</taxon>
        <taxon>Spermatophyta</taxon>
        <taxon>Magnoliopsida</taxon>
        <taxon>eudicotyledons</taxon>
        <taxon>Gunneridae</taxon>
        <taxon>Pentapetalae</taxon>
        <taxon>rosids</taxon>
        <taxon>fabids</taxon>
        <taxon>Oxalidales</taxon>
        <taxon>Cephalotaceae</taxon>
        <taxon>Cephalotus</taxon>
    </lineage>
</organism>
<evidence type="ECO:0000256" key="1">
    <source>
        <dbReference type="SAM" id="MobiDB-lite"/>
    </source>
</evidence>
<gene>
    <name evidence="2" type="ORF">CFOL_v3_33103</name>
</gene>
<dbReference type="InParanoid" id="A0A1Q3DB84"/>
<proteinExistence type="predicted"/>
<dbReference type="PANTHER" id="PTHR33108">
    <property type="entry name" value="OS01G0745000 PROTEIN"/>
    <property type="match status" value="1"/>
</dbReference>
<accession>A0A1Q3DB84</accession>
<evidence type="ECO:0000313" key="3">
    <source>
        <dbReference type="Proteomes" id="UP000187406"/>
    </source>
</evidence>
<keyword evidence="3" id="KW-1185">Reference proteome</keyword>